<protein>
    <submittedName>
        <fullName evidence="2">Uncharacterized protein</fullName>
    </submittedName>
</protein>
<keyword evidence="3" id="KW-1185">Reference proteome</keyword>
<sequence>MALCLLFTCTASPLVTDVQVTCHLCCQALEEYRLDDLGKYSSEHIPSWVFEAHYKILFGQPPYNLLHENHYQMKLWLLEQYHDKRTHPENSASDQQLHVRTSVACIYEMRLYDHYH</sequence>
<reference evidence="2 3" key="1">
    <citation type="journal article" date="2023" name="Plants (Basel)">
        <title>Bridging the Gap: Combining Genomics and Transcriptomics Approaches to Understand Stylosanthes scabra, an Orphan Legume from the Brazilian Caatinga.</title>
        <authorList>
            <person name="Ferreira-Neto J.R.C."/>
            <person name="da Silva M.D."/>
            <person name="Binneck E."/>
            <person name="de Melo N.F."/>
            <person name="da Silva R.H."/>
            <person name="de Melo A.L.T.M."/>
            <person name="Pandolfi V."/>
            <person name="Bustamante F.O."/>
            <person name="Brasileiro-Vidal A.C."/>
            <person name="Benko-Iseppon A.M."/>
        </authorList>
    </citation>
    <scope>NUCLEOTIDE SEQUENCE [LARGE SCALE GENOMIC DNA]</scope>
    <source>
        <tissue evidence="2">Leaves</tissue>
    </source>
</reference>
<gene>
    <name evidence="2" type="ORF">PIB30_000551</name>
</gene>
<keyword evidence="1" id="KW-0732">Signal</keyword>
<accession>A0ABU6X125</accession>
<proteinExistence type="predicted"/>
<evidence type="ECO:0000313" key="3">
    <source>
        <dbReference type="Proteomes" id="UP001341840"/>
    </source>
</evidence>
<feature type="signal peptide" evidence="1">
    <location>
        <begin position="1"/>
        <end position="17"/>
    </location>
</feature>
<evidence type="ECO:0000256" key="1">
    <source>
        <dbReference type="SAM" id="SignalP"/>
    </source>
</evidence>
<dbReference type="Proteomes" id="UP001341840">
    <property type="component" value="Unassembled WGS sequence"/>
</dbReference>
<evidence type="ECO:0000313" key="2">
    <source>
        <dbReference type="EMBL" id="MED6191451.1"/>
    </source>
</evidence>
<dbReference type="EMBL" id="JASCZI010211450">
    <property type="protein sequence ID" value="MED6191451.1"/>
    <property type="molecule type" value="Genomic_DNA"/>
</dbReference>
<feature type="chain" id="PRO_5046669204" evidence="1">
    <location>
        <begin position="18"/>
        <end position="116"/>
    </location>
</feature>
<name>A0ABU6X125_9FABA</name>
<comment type="caution">
    <text evidence="2">The sequence shown here is derived from an EMBL/GenBank/DDBJ whole genome shotgun (WGS) entry which is preliminary data.</text>
</comment>
<organism evidence="2 3">
    <name type="scientific">Stylosanthes scabra</name>
    <dbReference type="NCBI Taxonomy" id="79078"/>
    <lineage>
        <taxon>Eukaryota</taxon>
        <taxon>Viridiplantae</taxon>
        <taxon>Streptophyta</taxon>
        <taxon>Embryophyta</taxon>
        <taxon>Tracheophyta</taxon>
        <taxon>Spermatophyta</taxon>
        <taxon>Magnoliopsida</taxon>
        <taxon>eudicotyledons</taxon>
        <taxon>Gunneridae</taxon>
        <taxon>Pentapetalae</taxon>
        <taxon>rosids</taxon>
        <taxon>fabids</taxon>
        <taxon>Fabales</taxon>
        <taxon>Fabaceae</taxon>
        <taxon>Papilionoideae</taxon>
        <taxon>50 kb inversion clade</taxon>
        <taxon>dalbergioids sensu lato</taxon>
        <taxon>Dalbergieae</taxon>
        <taxon>Pterocarpus clade</taxon>
        <taxon>Stylosanthes</taxon>
    </lineage>
</organism>